<evidence type="ECO:0000313" key="2">
    <source>
        <dbReference type="Proteomes" id="UP001205861"/>
    </source>
</evidence>
<comment type="caution">
    <text evidence="1">The sequence shown here is derived from an EMBL/GenBank/DDBJ whole genome shotgun (WGS) entry which is preliminary data.</text>
</comment>
<dbReference type="RefSeq" id="WP_258855607.1">
    <property type="nucleotide sequence ID" value="NZ_JANUGV010000001.1"/>
</dbReference>
<gene>
    <name evidence="1" type="ORF">NX773_07100</name>
</gene>
<evidence type="ECO:0000313" key="1">
    <source>
        <dbReference type="EMBL" id="MCS0607927.1"/>
    </source>
</evidence>
<keyword evidence="2" id="KW-1185">Reference proteome</keyword>
<accession>A0ABT2BHK0</accession>
<organism evidence="1 2">
    <name type="scientific">Massilia solisilvae</name>
    <dbReference type="NCBI Taxonomy" id="1811225"/>
    <lineage>
        <taxon>Bacteria</taxon>
        <taxon>Pseudomonadati</taxon>
        <taxon>Pseudomonadota</taxon>
        <taxon>Betaproteobacteria</taxon>
        <taxon>Burkholderiales</taxon>
        <taxon>Oxalobacteraceae</taxon>
        <taxon>Telluria group</taxon>
        <taxon>Massilia</taxon>
    </lineage>
</organism>
<dbReference type="EMBL" id="JANUGV010000001">
    <property type="protein sequence ID" value="MCS0607927.1"/>
    <property type="molecule type" value="Genomic_DNA"/>
</dbReference>
<reference evidence="1 2" key="1">
    <citation type="submission" date="2022-08" db="EMBL/GenBank/DDBJ databases">
        <title>Reclassification of Massilia species as members of the genera Telluria, Duganella, Pseudoduganella, Mokoshia gen. nov. and Zemynaea gen. nov. using orthogonal and non-orthogonal genome-based approaches.</title>
        <authorList>
            <person name="Bowman J.P."/>
        </authorList>
    </citation>
    <scope>NUCLEOTIDE SEQUENCE [LARGE SCALE GENOMIC DNA]</scope>
    <source>
        <strain evidence="1 2">JCM 31607</strain>
    </source>
</reference>
<dbReference type="Proteomes" id="UP001205861">
    <property type="component" value="Unassembled WGS sequence"/>
</dbReference>
<name>A0ABT2BHK0_9BURK</name>
<protein>
    <submittedName>
        <fullName evidence="1">Uncharacterized protein</fullName>
    </submittedName>
</protein>
<proteinExistence type="predicted"/>
<sequence>MLPILLIESANLTGFSWTRMKWVDRREIVDAAIGHVYGRVYSGLDEFRADYPNFNPEVRYWGSWSWDVENGLLEKLFGLTRYQVRLPEEIVMVDVDGTAQFTRGDSSCQSDGVCPITPPAHPQQGIVGTVQYAGPNYEPAEDFSVAWADGATGSFFKSGHCFAAYTDAPGLHPLVVTPKGAKPITFRHGYGFHVAALTTETATGTRISQAEFERSRTCNAAARKAWPNFGEWWKR</sequence>